<evidence type="ECO:0000256" key="1">
    <source>
        <dbReference type="ARBA" id="ARBA00004651"/>
    </source>
</evidence>
<evidence type="ECO:0000256" key="6">
    <source>
        <dbReference type="SAM" id="Phobius"/>
    </source>
</evidence>
<evidence type="ECO:0000256" key="5">
    <source>
        <dbReference type="ARBA" id="ARBA00023136"/>
    </source>
</evidence>
<dbReference type="GO" id="GO:0005886">
    <property type="term" value="C:plasma membrane"/>
    <property type="evidence" value="ECO:0007669"/>
    <property type="project" value="UniProtKB-SubCell"/>
</dbReference>
<evidence type="ECO:0000256" key="3">
    <source>
        <dbReference type="ARBA" id="ARBA00022692"/>
    </source>
</evidence>
<feature type="transmembrane region" description="Helical" evidence="6">
    <location>
        <begin position="66"/>
        <end position="87"/>
    </location>
</feature>
<dbReference type="NCBIfam" id="NF037997">
    <property type="entry name" value="Na_Pi_symport"/>
    <property type="match status" value="1"/>
</dbReference>
<dbReference type="EMBL" id="LRPN01000033">
    <property type="protein sequence ID" value="KWZ84056.1"/>
    <property type="molecule type" value="Genomic_DNA"/>
</dbReference>
<dbReference type="GO" id="GO:0044341">
    <property type="term" value="P:sodium-dependent phosphate transport"/>
    <property type="evidence" value="ECO:0007669"/>
    <property type="project" value="InterPro"/>
</dbReference>
<dbReference type="PATRIC" id="fig|1398.22.peg.1125"/>
<organism evidence="7 8">
    <name type="scientific">Heyndrickxia coagulans</name>
    <name type="common">Weizmannia coagulans</name>
    <dbReference type="NCBI Taxonomy" id="1398"/>
    <lineage>
        <taxon>Bacteria</taxon>
        <taxon>Bacillati</taxon>
        <taxon>Bacillota</taxon>
        <taxon>Bacilli</taxon>
        <taxon>Bacillales</taxon>
        <taxon>Bacillaceae</taxon>
        <taxon>Heyndrickxia</taxon>
    </lineage>
</organism>
<reference evidence="8" key="1">
    <citation type="submission" date="2016-01" db="EMBL/GenBank/DDBJ databases">
        <authorList>
            <person name="Mitreva M."/>
            <person name="Pepin K.H."/>
            <person name="Mihindukulasuriya K.A."/>
            <person name="Fulton R."/>
            <person name="Fronick C."/>
            <person name="O'Laughlin M."/>
            <person name="Miner T."/>
            <person name="Herter B."/>
            <person name="Rosa B.A."/>
            <person name="Cordes M."/>
            <person name="Tomlinson C."/>
            <person name="Wollam A."/>
            <person name="Palsikar V.B."/>
            <person name="Mardis E.R."/>
            <person name="Wilson R.K."/>
        </authorList>
    </citation>
    <scope>NUCLEOTIDE SEQUENCE [LARGE SCALE GENOMIC DNA]</scope>
    <source>
        <strain evidence="8">GED7749B</strain>
    </source>
</reference>
<name>A0A133KWU9_HEYCO</name>
<proteinExistence type="predicted"/>
<sequence length="307" mass="32473">MLYLLSFLLLTVTFLFGIHRLRTGLFALSGGHAGNMLKKLADRPLSAMLFGMVLTALLQSSSAVMVITVGLVSAGMLTFSQSIGIILGTNIGTTFTLELLTFDFSSLSLPFLGAGAVFYFFGKGRVKSAGMILLGLSLVFGAMRGFEQLAVPVSKTAFVQHLFTVLNTHLLSAFLLGILLSAAIQSSTVTIGMAMGFLAAGVFPLETGISIMLGANIGTCITGLLASIGAGEEARLTAFTHVWLNAGGALVFLPFLHVLADTCRMLSANPEQQLAHASLLFNLLSSLAVLPFSERFGRFIIAFHGKK</sequence>
<evidence type="ECO:0000313" key="7">
    <source>
        <dbReference type="EMBL" id="KWZ84056.1"/>
    </source>
</evidence>
<dbReference type="AlphaFoldDB" id="A0A133KWU9"/>
<feature type="transmembrane region" description="Helical" evidence="6">
    <location>
        <begin position="128"/>
        <end position="146"/>
    </location>
</feature>
<comment type="subcellular location">
    <subcellularLocation>
        <location evidence="1">Cell membrane</location>
        <topology evidence="1">Multi-pass membrane protein</topology>
    </subcellularLocation>
</comment>
<evidence type="ECO:0000256" key="4">
    <source>
        <dbReference type="ARBA" id="ARBA00022989"/>
    </source>
</evidence>
<feature type="transmembrane region" description="Helical" evidence="6">
    <location>
        <begin position="272"/>
        <end position="292"/>
    </location>
</feature>
<evidence type="ECO:0000256" key="2">
    <source>
        <dbReference type="ARBA" id="ARBA00022475"/>
    </source>
</evidence>
<gene>
    <name evidence="7" type="ORF">HMPREF3213_01115</name>
</gene>
<feature type="transmembrane region" description="Helical" evidence="6">
    <location>
        <begin position="99"/>
        <end position="121"/>
    </location>
</feature>
<dbReference type="PANTHER" id="PTHR10010:SF46">
    <property type="entry name" value="SODIUM-DEPENDENT PHOSPHATE TRANSPORT PROTEIN 2B"/>
    <property type="match status" value="1"/>
</dbReference>
<accession>A0A133KWU9</accession>
<feature type="transmembrane region" description="Helical" evidence="6">
    <location>
        <begin position="211"/>
        <end position="230"/>
    </location>
</feature>
<evidence type="ECO:0000313" key="8">
    <source>
        <dbReference type="Proteomes" id="UP000070376"/>
    </source>
</evidence>
<dbReference type="Proteomes" id="UP000070376">
    <property type="component" value="Unassembled WGS sequence"/>
</dbReference>
<dbReference type="InterPro" id="IPR003841">
    <property type="entry name" value="Na/Pi_transpt"/>
</dbReference>
<keyword evidence="3 6" id="KW-0812">Transmembrane</keyword>
<keyword evidence="5 6" id="KW-0472">Membrane</keyword>
<dbReference type="Pfam" id="PF02690">
    <property type="entry name" value="Na_Pi_cotrans"/>
    <property type="match status" value="2"/>
</dbReference>
<comment type="caution">
    <text evidence="7">The sequence shown here is derived from an EMBL/GenBank/DDBJ whole genome shotgun (WGS) entry which is preliminary data.</text>
</comment>
<feature type="transmembrane region" description="Helical" evidence="6">
    <location>
        <begin position="158"/>
        <end position="180"/>
    </location>
</feature>
<dbReference type="InterPro" id="IPR004633">
    <property type="entry name" value="NaPi_cotrn-rel/YqeW-like"/>
</dbReference>
<keyword evidence="2" id="KW-1003">Cell membrane</keyword>
<feature type="transmembrane region" description="Helical" evidence="6">
    <location>
        <begin position="43"/>
        <end position="59"/>
    </location>
</feature>
<dbReference type="PANTHER" id="PTHR10010">
    <property type="entry name" value="SOLUTE CARRIER FAMILY 34 SODIUM PHOSPHATE , MEMBER 2-RELATED"/>
    <property type="match status" value="1"/>
</dbReference>
<feature type="transmembrane region" description="Helical" evidence="6">
    <location>
        <begin position="187"/>
        <end position="205"/>
    </location>
</feature>
<dbReference type="RefSeq" id="WP_061086609.1">
    <property type="nucleotide sequence ID" value="NZ_KQ955811.1"/>
</dbReference>
<keyword evidence="4 6" id="KW-1133">Transmembrane helix</keyword>
<protein>
    <submittedName>
        <fullName evidence="7">Na/Pi-cotransporter II-like protein</fullName>
    </submittedName>
</protein>
<dbReference type="GO" id="GO:0005436">
    <property type="term" value="F:sodium:phosphate symporter activity"/>
    <property type="evidence" value="ECO:0007669"/>
    <property type="project" value="InterPro"/>
</dbReference>
<dbReference type="NCBIfam" id="TIGR00704">
    <property type="entry name" value="NaPi_cotrn_rel"/>
    <property type="match status" value="1"/>
</dbReference>
<feature type="transmembrane region" description="Helical" evidence="6">
    <location>
        <begin position="242"/>
        <end position="260"/>
    </location>
</feature>